<dbReference type="InterPro" id="IPR000242">
    <property type="entry name" value="PTP_cat"/>
</dbReference>
<organism evidence="6 7">
    <name type="scientific">Mya arenaria</name>
    <name type="common">Soft-shell clam</name>
    <dbReference type="NCBI Taxonomy" id="6604"/>
    <lineage>
        <taxon>Eukaryota</taxon>
        <taxon>Metazoa</taxon>
        <taxon>Spiralia</taxon>
        <taxon>Lophotrochozoa</taxon>
        <taxon>Mollusca</taxon>
        <taxon>Bivalvia</taxon>
        <taxon>Autobranchia</taxon>
        <taxon>Heteroconchia</taxon>
        <taxon>Euheterodonta</taxon>
        <taxon>Imparidentia</taxon>
        <taxon>Neoheterodontei</taxon>
        <taxon>Myida</taxon>
        <taxon>Myoidea</taxon>
        <taxon>Myidae</taxon>
        <taxon>Mya</taxon>
    </lineage>
</organism>
<dbReference type="Proteomes" id="UP001164746">
    <property type="component" value="Chromosome 10"/>
</dbReference>
<keyword evidence="7" id="KW-1185">Reference proteome</keyword>
<keyword evidence="3" id="KW-0378">Hydrolase</keyword>
<evidence type="ECO:0000313" key="6">
    <source>
        <dbReference type="EMBL" id="WAR16853.1"/>
    </source>
</evidence>
<dbReference type="SUPFAM" id="SSF52799">
    <property type="entry name" value="(Phosphotyrosine protein) phosphatases II"/>
    <property type="match status" value="1"/>
</dbReference>
<evidence type="ECO:0000259" key="5">
    <source>
        <dbReference type="PROSITE" id="PS50055"/>
    </source>
</evidence>
<accession>A0ABY7F841</accession>
<dbReference type="PANTHER" id="PTHR19134">
    <property type="entry name" value="RECEPTOR-TYPE TYROSINE-PROTEIN PHOSPHATASE"/>
    <property type="match status" value="1"/>
</dbReference>
<evidence type="ECO:0000256" key="3">
    <source>
        <dbReference type="ARBA" id="ARBA00022801"/>
    </source>
</evidence>
<keyword evidence="4" id="KW-0904">Protein phosphatase</keyword>
<comment type="similarity">
    <text evidence="1">Belongs to the protein-tyrosine phosphatase family.</text>
</comment>
<dbReference type="InterPro" id="IPR050348">
    <property type="entry name" value="Protein-Tyr_Phosphatase"/>
</dbReference>
<protein>
    <recommendedName>
        <fullName evidence="2">protein-tyrosine-phosphatase</fullName>
        <ecNumber evidence="2">3.1.3.48</ecNumber>
    </recommendedName>
</protein>
<reference evidence="6" key="1">
    <citation type="submission" date="2022-11" db="EMBL/GenBank/DDBJ databases">
        <title>Centuries of genome instability and evolution in soft-shell clam transmissible cancer (bioRxiv).</title>
        <authorList>
            <person name="Hart S.F.M."/>
            <person name="Yonemitsu M.A."/>
            <person name="Giersch R.M."/>
            <person name="Beal B.F."/>
            <person name="Arriagada G."/>
            <person name="Davis B.W."/>
            <person name="Ostrander E.A."/>
            <person name="Goff S.P."/>
            <person name="Metzger M.J."/>
        </authorList>
    </citation>
    <scope>NUCLEOTIDE SEQUENCE</scope>
    <source>
        <strain evidence="6">MELC-2E11</strain>
        <tissue evidence="6">Siphon/mantle</tissue>
    </source>
</reference>
<gene>
    <name evidence="6" type="ORF">MAR_031447</name>
</gene>
<evidence type="ECO:0000313" key="7">
    <source>
        <dbReference type="Proteomes" id="UP001164746"/>
    </source>
</evidence>
<evidence type="ECO:0000256" key="4">
    <source>
        <dbReference type="ARBA" id="ARBA00022912"/>
    </source>
</evidence>
<proteinExistence type="inferred from homology"/>
<dbReference type="PANTHER" id="PTHR19134:SF562">
    <property type="entry name" value="PROTEIN-TYROSINE-PHOSPHATASE"/>
    <property type="match status" value="1"/>
</dbReference>
<dbReference type="Pfam" id="PF00102">
    <property type="entry name" value="Y_phosphatase"/>
    <property type="match status" value="1"/>
</dbReference>
<sequence length="272" mass="30464">MFSCVIVFILVRERIVFHVSQPVVSRAKTVTMDIIANGAVLQIVCLVENQMGIAIPVIVVLIVKLHVRSASHPDVKLVLTDIGEVFVSITVAITVHHITKVTACVYLVRMGTGEVNALRVVLNVKHAINQTDVWSVVLVTMATHVTNTIAMVAQNVNMAMDHFVMQEKNADDVSAQDITDMFETNEDDDARVVVRGGDTDYINASYIDGFRKRKAYIAALGPMAKQLGDFGQFWRMVWQQKVERIAMVTNLVEDEKTKCEQYWPDHGQFSYI</sequence>
<dbReference type="EC" id="3.1.3.48" evidence="2"/>
<feature type="domain" description="Tyrosine-protein phosphatase" evidence="5">
    <location>
        <begin position="167"/>
        <end position="272"/>
    </location>
</feature>
<evidence type="ECO:0000256" key="2">
    <source>
        <dbReference type="ARBA" id="ARBA00013064"/>
    </source>
</evidence>
<name>A0ABY7F841_MYAAR</name>
<dbReference type="PROSITE" id="PS50055">
    <property type="entry name" value="TYR_PHOSPHATASE_PTP"/>
    <property type="match status" value="1"/>
</dbReference>
<dbReference type="InterPro" id="IPR029021">
    <property type="entry name" value="Prot-tyrosine_phosphatase-like"/>
</dbReference>
<evidence type="ECO:0000256" key="1">
    <source>
        <dbReference type="ARBA" id="ARBA00009580"/>
    </source>
</evidence>
<dbReference type="Gene3D" id="3.90.190.10">
    <property type="entry name" value="Protein tyrosine phosphatase superfamily"/>
    <property type="match status" value="1"/>
</dbReference>
<dbReference type="EMBL" id="CP111021">
    <property type="protein sequence ID" value="WAR16853.1"/>
    <property type="molecule type" value="Genomic_DNA"/>
</dbReference>